<dbReference type="InParanoid" id="A0A674HJ61"/>
<dbReference type="InterPro" id="IPR036390">
    <property type="entry name" value="WH_DNA-bd_sf"/>
</dbReference>
<dbReference type="GO" id="GO:0006334">
    <property type="term" value="P:nucleosome assembly"/>
    <property type="evidence" value="ECO:0007669"/>
    <property type="project" value="InterPro"/>
</dbReference>
<evidence type="ECO:0000313" key="3">
    <source>
        <dbReference type="Ensembl" id="ENSTGUP00000034722.1"/>
    </source>
</evidence>
<name>A0A674HJ61_TAEGU</name>
<feature type="compositionally biased region" description="Basic and acidic residues" evidence="1">
    <location>
        <begin position="128"/>
        <end position="141"/>
    </location>
</feature>
<accession>A0A674HJ61</accession>
<feature type="region of interest" description="Disordered" evidence="1">
    <location>
        <begin position="83"/>
        <end position="194"/>
    </location>
</feature>
<feature type="compositionally biased region" description="Basic and acidic residues" evidence="1">
    <location>
        <begin position="103"/>
        <end position="112"/>
    </location>
</feature>
<dbReference type="GO" id="GO:0003677">
    <property type="term" value="F:DNA binding"/>
    <property type="evidence" value="ECO:0007669"/>
    <property type="project" value="InterPro"/>
</dbReference>
<evidence type="ECO:0000313" key="4">
    <source>
        <dbReference type="Proteomes" id="UP000007754"/>
    </source>
</evidence>
<dbReference type="InterPro" id="IPR005818">
    <property type="entry name" value="Histone_H1/H5_H15"/>
</dbReference>
<dbReference type="InterPro" id="IPR036388">
    <property type="entry name" value="WH-like_DNA-bd_sf"/>
</dbReference>
<dbReference type="AlphaFoldDB" id="A0A674HJ61"/>
<dbReference type="Gene3D" id="1.10.10.10">
    <property type="entry name" value="Winged helix-like DNA-binding domain superfamily/Winged helix DNA-binding domain"/>
    <property type="match status" value="1"/>
</dbReference>
<organism evidence="3 4">
    <name type="scientific">Taeniopygia guttata</name>
    <name type="common">Zebra finch</name>
    <name type="synonym">Poephila guttata</name>
    <dbReference type="NCBI Taxonomy" id="59729"/>
    <lineage>
        <taxon>Eukaryota</taxon>
        <taxon>Metazoa</taxon>
        <taxon>Chordata</taxon>
        <taxon>Craniata</taxon>
        <taxon>Vertebrata</taxon>
        <taxon>Euteleostomi</taxon>
        <taxon>Archelosauria</taxon>
        <taxon>Archosauria</taxon>
        <taxon>Dinosauria</taxon>
        <taxon>Saurischia</taxon>
        <taxon>Theropoda</taxon>
        <taxon>Coelurosauria</taxon>
        <taxon>Aves</taxon>
        <taxon>Neognathae</taxon>
        <taxon>Neoaves</taxon>
        <taxon>Telluraves</taxon>
        <taxon>Australaves</taxon>
        <taxon>Passeriformes</taxon>
        <taxon>Passeroidea</taxon>
        <taxon>Estrildidae</taxon>
        <taxon>Estrildinae</taxon>
        <taxon>Taeniopygia</taxon>
    </lineage>
</organism>
<sequence length="194" mass="20359">MSALLEDAGTMLDAHCRCLCSWTRATTEKPQKVASGSKGREGPSVTELGLSLATLRKAPAAGGYDVEKNKSCSMLGLKSLVSNGTLGQPKGLGASGSFKLNKKPGETKEKATKKNQLPCPRSQQPRAAVKESPKKAKDSAAKKAAKSAKRAAEAGPKKAVKSPAKVKEVKPKAAKPNTVKPKMAKAKKAEPKRK</sequence>
<feature type="domain" description="H15" evidence="2">
    <location>
        <begin position="49"/>
        <end position="101"/>
    </location>
</feature>
<dbReference type="Pfam" id="PF00538">
    <property type="entry name" value="Linker_histone"/>
    <property type="match status" value="1"/>
</dbReference>
<dbReference type="Ensembl" id="ENSTGUT00000038770.1">
    <property type="protein sequence ID" value="ENSTGUP00000034722.1"/>
    <property type="gene ID" value="ENSTGUG00000022371.1"/>
</dbReference>
<reference evidence="3" key="3">
    <citation type="submission" date="2025-09" db="UniProtKB">
        <authorList>
            <consortium name="Ensembl"/>
        </authorList>
    </citation>
    <scope>IDENTIFICATION</scope>
</reference>
<reference evidence="3 4" key="1">
    <citation type="journal article" date="2010" name="Nature">
        <title>The genome of a songbird.</title>
        <authorList>
            <person name="Warren W.C."/>
            <person name="Clayton D.F."/>
            <person name="Ellegren H."/>
            <person name="Arnold A.P."/>
            <person name="Hillier L.W."/>
            <person name="Kunstner A."/>
            <person name="Searle S."/>
            <person name="White S."/>
            <person name="Vilella A.J."/>
            <person name="Fairley S."/>
            <person name="Heger A."/>
            <person name="Kong L."/>
            <person name="Ponting C.P."/>
            <person name="Jarvis E.D."/>
            <person name="Mello C.V."/>
            <person name="Minx P."/>
            <person name="Lovell P."/>
            <person name="Velho T.A."/>
            <person name="Ferris M."/>
            <person name="Balakrishnan C.N."/>
            <person name="Sinha S."/>
            <person name="Blatti C."/>
            <person name="London S.E."/>
            <person name="Li Y."/>
            <person name="Lin Y.C."/>
            <person name="George J."/>
            <person name="Sweedler J."/>
            <person name="Southey B."/>
            <person name="Gunaratne P."/>
            <person name="Watson M."/>
            <person name="Nam K."/>
            <person name="Backstrom N."/>
            <person name="Smeds L."/>
            <person name="Nabholz B."/>
            <person name="Itoh Y."/>
            <person name="Whitney O."/>
            <person name="Pfenning A.R."/>
            <person name="Howard J."/>
            <person name="Volker M."/>
            <person name="Skinner B.M."/>
            <person name="Griffin D.K."/>
            <person name="Ye L."/>
            <person name="McLaren W.M."/>
            <person name="Flicek P."/>
            <person name="Quesada V."/>
            <person name="Velasco G."/>
            <person name="Lopez-Otin C."/>
            <person name="Puente X.S."/>
            <person name="Olender T."/>
            <person name="Lancet D."/>
            <person name="Smit A.F."/>
            <person name="Hubley R."/>
            <person name="Konkel M.K."/>
            <person name="Walker J.A."/>
            <person name="Batzer M.A."/>
            <person name="Gu W."/>
            <person name="Pollock D.D."/>
            <person name="Chen L."/>
            <person name="Cheng Z."/>
            <person name="Eichler E.E."/>
            <person name="Stapley J."/>
            <person name="Slate J."/>
            <person name="Ekblom R."/>
            <person name="Birkhead T."/>
            <person name="Burke T."/>
            <person name="Burt D."/>
            <person name="Scharff C."/>
            <person name="Adam I."/>
            <person name="Richard H."/>
            <person name="Sultan M."/>
            <person name="Soldatov A."/>
            <person name="Lehrach H."/>
            <person name="Edwards S.V."/>
            <person name="Yang S.P."/>
            <person name="Li X."/>
            <person name="Graves T."/>
            <person name="Fulton L."/>
            <person name="Nelson J."/>
            <person name="Chinwalla A."/>
            <person name="Hou S."/>
            <person name="Mardis E.R."/>
            <person name="Wilson R.K."/>
        </authorList>
    </citation>
    <scope>NUCLEOTIDE SEQUENCE [LARGE SCALE GENOMIC DNA]</scope>
</reference>
<proteinExistence type="predicted"/>
<feature type="compositionally biased region" description="Basic residues" evidence="1">
    <location>
        <begin position="182"/>
        <end position="194"/>
    </location>
</feature>
<dbReference type="SUPFAM" id="SSF46785">
    <property type="entry name" value="Winged helix' DNA-binding domain"/>
    <property type="match status" value="1"/>
</dbReference>
<dbReference type="OMA" id="VKPKMAK"/>
<keyword evidence="4" id="KW-1185">Reference proteome</keyword>
<evidence type="ECO:0000259" key="2">
    <source>
        <dbReference type="Pfam" id="PF00538"/>
    </source>
</evidence>
<dbReference type="GeneTree" id="ENSGT00940000155501"/>
<dbReference type="GO" id="GO:0000786">
    <property type="term" value="C:nucleosome"/>
    <property type="evidence" value="ECO:0007669"/>
    <property type="project" value="InterPro"/>
</dbReference>
<dbReference type="Proteomes" id="UP000007754">
    <property type="component" value="Chromosome 12"/>
</dbReference>
<reference evidence="3" key="2">
    <citation type="submission" date="2025-08" db="UniProtKB">
        <authorList>
            <consortium name="Ensembl"/>
        </authorList>
    </citation>
    <scope>IDENTIFICATION</scope>
</reference>
<evidence type="ECO:0000256" key="1">
    <source>
        <dbReference type="SAM" id="MobiDB-lite"/>
    </source>
</evidence>
<protein>
    <recommendedName>
        <fullName evidence="2">H15 domain-containing protein</fullName>
    </recommendedName>
</protein>